<name>A0ACC3SL42_9PEZI</name>
<protein>
    <submittedName>
        <fullName evidence="1">Uncharacterized protein</fullName>
    </submittedName>
</protein>
<evidence type="ECO:0000313" key="2">
    <source>
        <dbReference type="Proteomes" id="UP001320706"/>
    </source>
</evidence>
<evidence type="ECO:0000313" key="1">
    <source>
        <dbReference type="EMBL" id="KAK8217331.1"/>
    </source>
</evidence>
<comment type="caution">
    <text evidence="1">The sequence shown here is derived from an EMBL/GenBank/DDBJ whole genome shotgun (WGS) entry which is preliminary data.</text>
</comment>
<proteinExistence type="predicted"/>
<reference evidence="1" key="1">
    <citation type="submission" date="2024-02" db="EMBL/GenBank/DDBJ databases">
        <title>Metagenome Assembled Genome of Zalaria obscura JY119.</title>
        <authorList>
            <person name="Vighnesh L."/>
            <person name="Jagadeeshwari U."/>
            <person name="Venkata Ramana C."/>
            <person name="Sasikala C."/>
        </authorList>
    </citation>
    <scope>NUCLEOTIDE SEQUENCE</scope>
    <source>
        <strain evidence="1">JY119</strain>
    </source>
</reference>
<accession>A0ACC3SL42</accession>
<keyword evidence="2" id="KW-1185">Reference proteome</keyword>
<dbReference type="EMBL" id="JAMKPW020000006">
    <property type="protein sequence ID" value="KAK8217331.1"/>
    <property type="molecule type" value="Genomic_DNA"/>
</dbReference>
<sequence length="238" mass="26032">MNKPNDSSSMSVSSEVHAADGGPSCTSASDSGRSISKSPSKLPHRRITTSNTTSNPTAATGSPKSTMPVPYLRAGWSFFKPALFSFSAMIFINDTLFEIVSVHGPSMQPTLSPSCHETGVEDYLAINKWSPTDNLQRGDVVAFWSPQQPLTLSVKRVIGLGGDWVELDRRRRPKDKWGEIGGGRQWDLMRQANGSTLADGSSKGKRGVRVPWGHVWVEGDNWRCSRDSNYYGPVSAWS</sequence>
<gene>
    <name evidence="1" type="ORF">M8818_001584</name>
</gene>
<dbReference type="Proteomes" id="UP001320706">
    <property type="component" value="Unassembled WGS sequence"/>
</dbReference>
<organism evidence="1 2">
    <name type="scientific">Zalaria obscura</name>
    <dbReference type="NCBI Taxonomy" id="2024903"/>
    <lineage>
        <taxon>Eukaryota</taxon>
        <taxon>Fungi</taxon>
        <taxon>Dikarya</taxon>
        <taxon>Ascomycota</taxon>
        <taxon>Pezizomycotina</taxon>
        <taxon>Dothideomycetes</taxon>
        <taxon>Dothideomycetidae</taxon>
        <taxon>Dothideales</taxon>
        <taxon>Zalariaceae</taxon>
        <taxon>Zalaria</taxon>
    </lineage>
</organism>